<accession>A0A1L9RHF8</accession>
<sequence length="55" mass="6660">MCLNLRWWRLPKVDFCLAQKEAYFLTGLGNGYEIYEGRVWISSKWVLRELHLEKV</sequence>
<dbReference type="GeneID" id="63751608"/>
<evidence type="ECO:0000313" key="2">
    <source>
        <dbReference type="Proteomes" id="UP000184383"/>
    </source>
</evidence>
<dbReference type="RefSeq" id="XP_040688055.1">
    <property type="nucleotide sequence ID" value="XM_040835760.1"/>
</dbReference>
<keyword evidence="2" id="KW-1185">Reference proteome</keyword>
<dbReference type="AlphaFoldDB" id="A0A1L9RHF8"/>
<proteinExistence type="predicted"/>
<protein>
    <submittedName>
        <fullName evidence="1">Uncharacterized protein</fullName>
    </submittedName>
</protein>
<name>A0A1L9RHF8_ASPWE</name>
<reference evidence="2" key="1">
    <citation type="journal article" date="2017" name="Genome Biol.">
        <title>Comparative genomics reveals high biological diversity and specific adaptations in the industrially and medically important fungal genus Aspergillus.</title>
        <authorList>
            <person name="de Vries R.P."/>
            <person name="Riley R."/>
            <person name="Wiebenga A."/>
            <person name="Aguilar-Osorio G."/>
            <person name="Amillis S."/>
            <person name="Uchima C.A."/>
            <person name="Anderluh G."/>
            <person name="Asadollahi M."/>
            <person name="Askin M."/>
            <person name="Barry K."/>
            <person name="Battaglia E."/>
            <person name="Bayram O."/>
            <person name="Benocci T."/>
            <person name="Braus-Stromeyer S.A."/>
            <person name="Caldana C."/>
            <person name="Canovas D."/>
            <person name="Cerqueira G.C."/>
            <person name="Chen F."/>
            <person name="Chen W."/>
            <person name="Choi C."/>
            <person name="Clum A."/>
            <person name="Dos Santos R.A."/>
            <person name="Damasio A.R."/>
            <person name="Diallinas G."/>
            <person name="Emri T."/>
            <person name="Fekete E."/>
            <person name="Flipphi M."/>
            <person name="Freyberg S."/>
            <person name="Gallo A."/>
            <person name="Gournas C."/>
            <person name="Habgood R."/>
            <person name="Hainaut M."/>
            <person name="Harispe M.L."/>
            <person name="Henrissat B."/>
            <person name="Hilden K.S."/>
            <person name="Hope R."/>
            <person name="Hossain A."/>
            <person name="Karabika E."/>
            <person name="Karaffa L."/>
            <person name="Karanyi Z."/>
            <person name="Krasevec N."/>
            <person name="Kuo A."/>
            <person name="Kusch H."/>
            <person name="LaButti K."/>
            <person name="Lagendijk E.L."/>
            <person name="Lapidus A."/>
            <person name="Levasseur A."/>
            <person name="Lindquist E."/>
            <person name="Lipzen A."/>
            <person name="Logrieco A.F."/>
            <person name="MacCabe A."/>
            <person name="Maekelae M.R."/>
            <person name="Malavazi I."/>
            <person name="Melin P."/>
            <person name="Meyer V."/>
            <person name="Mielnichuk N."/>
            <person name="Miskei M."/>
            <person name="Molnar A.P."/>
            <person name="Mule G."/>
            <person name="Ngan C.Y."/>
            <person name="Orejas M."/>
            <person name="Orosz E."/>
            <person name="Ouedraogo J.P."/>
            <person name="Overkamp K.M."/>
            <person name="Park H.-S."/>
            <person name="Perrone G."/>
            <person name="Piumi F."/>
            <person name="Punt P.J."/>
            <person name="Ram A.F."/>
            <person name="Ramon A."/>
            <person name="Rauscher S."/>
            <person name="Record E."/>
            <person name="Riano-Pachon D.M."/>
            <person name="Robert V."/>
            <person name="Roehrig J."/>
            <person name="Ruller R."/>
            <person name="Salamov A."/>
            <person name="Salih N.S."/>
            <person name="Samson R.A."/>
            <person name="Sandor E."/>
            <person name="Sanguinetti M."/>
            <person name="Schuetze T."/>
            <person name="Sepcic K."/>
            <person name="Shelest E."/>
            <person name="Sherlock G."/>
            <person name="Sophianopoulou V."/>
            <person name="Squina F.M."/>
            <person name="Sun H."/>
            <person name="Susca A."/>
            <person name="Todd R.B."/>
            <person name="Tsang A."/>
            <person name="Unkles S.E."/>
            <person name="van de Wiele N."/>
            <person name="van Rossen-Uffink D."/>
            <person name="Oliveira J.V."/>
            <person name="Vesth T.C."/>
            <person name="Visser J."/>
            <person name="Yu J.-H."/>
            <person name="Zhou M."/>
            <person name="Andersen M.R."/>
            <person name="Archer D.B."/>
            <person name="Baker S.E."/>
            <person name="Benoit I."/>
            <person name="Brakhage A.A."/>
            <person name="Braus G.H."/>
            <person name="Fischer R."/>
            <person name="Frisvad J.C."/>
            <person name="Goldman G.H."/>
            <person name="Houbraken J."/>
            <person name="Oakley B."/>
            <person name="Pocsi I."/>
            <person name="Scazzocchio C."/>
            <person name="Seiboth B."/>
            <person name="vanKuyk P.A."/>
            <person name="Wortman J."/>
            <person name="Dyer P.S."/>
            <person name="Grigoriev I.V."/>
        </authorList>
    </citation>
    <scope>NUCLEOTIDE SEQUENCE [LARGE SCALE GENOMIC DNA]</scope>
    <source>
        <strain evidence="2">DTO 134E9</strain>
    </source>
</reference>
<gene>
    <name evidence="1" type="ORF">ASPWEDRAFT_42373</name>
</gene>
<dbReference type="Proteomes" id="UP000184383">
    <property type="component" value="Unassembled WGS sequence"/>
</dbReference>
<organism evidence="1 2">
    <name type="scientific">Aspergillus wentii DTO 134E9</name>
    <dbReference type="NCBI Taxonomy" id="1073089"/>
    <lineage>
        <taxon>Eukaryota</taxon>
        <taxon>Fungi</taxon>
        <taxon>Dikarya</taxon>
        <taxon>Ascomycota</taxon>
        <taxon>Pezizomycotina</taxon>
        <taxon>Eurotiomycetes</taxon>
        <taxon>Eurotiomycetidae</taxon>
        <taxon>Eurotiales</taxon>
        <taxon>Aspergillaceae</taxon>
        <taxon>Aspergillus</taxon>
        <taxon>Aspergillus subgen. Cremei</taxon>
    </lineage>
</organism>
<evidence type="ECO:0000313" key="1">
    <source>
        <dbReference type="EMBL" id="OJJ34379.1"/>
    </source>
</evidence>
<dbReference type="EMBL" id="KV878213">
    <property type="protein sequence ID" value="OJJ34379.1"/>
    <property type="molecule type" value="Genomic_DNA"/>
</dbReference>
<dbReference type="VEuPathDB" id="FungiDB:ASPWEDRAFT_42373"/>